<dbReference type="AlphaFoldDB" id="A0A8K0PGM0"/>
<keyword evidence="2" id="KW-1185">Reference proteome</keyword>
<evidence type="ECO:0000313" key="1">
    <source>
        <dbReference type="EMBL" id="KAG8631515.1"/>
    </source>
</evidence>
<proteinExistence type="predicted"/>
<dbReference type="Proteomes" id="UP000809789">
    <property type="component" value="Unassembled WGS sequence"/>
</dbReference>
<accession>A0A8K0PGM0</accession>
<organism evidence="1 2">
    <name type="scientific">Elsinoe batatas</name>
    <dbReference type="NCBI Taxonomy" id="2601811"/>
    <lineage>
        <taxon>Eukaryota</taxon>
        <taxon>Fungi</taxon>
        <taxon>Dikarya</taxon>
        <taxon>Ascomycota</taxon>
        <taxon>Pezizomycotina</taxon>
        <taxon>Dothideomycetes</taxon>
        <taxon>Dothideomycetidae</taxon>
        <taxon>Myriangiales</taxon>
        <taxon>Elsinoaceae</taxon>
        <taxon>Elsinoe</taxon>
    </lineage>
</organism>
<sequence>MNHSHNVSNSVVIVSLVRLYMSTQPFRTSDTITKNNIKPNIRATDTFAFSLRKNKLQLLPNIYPSAFCCRDDFMERFWTFTLHARKGWISFLEPTKVGQTGCIGRDTLRIFEADFMVVCCRDEVNTHQVGRRVRA</sequence>
<dbReference type="OrthoDB" id="10495287at2759"/>
<gene>
    <name evidence="1" type="ORF">KVT40_000655</name>
</gene>
<protein>
    <submittedName>
        <fullName evidence="1">Uncharacterized protein</fullName>
    </submittedName>
</protein>
<name>A0A8K0PGM0_9PEZI</name>
<dbReference type="EMBL" id="JAESVG020000001">
    <property type="protein sequence ID" value="KAG8631515.1"/>
    <property type="molecule type" value="Genomic_DNA"/>
</dbReference>
<reference evidence="1" key="1">
    <citation type="submission" date="2021-07" db="EMBL/GenBank/DDBJ databases">
        <title>Elsinoe batatas strain:CRI-CJ2 Genome sequencing and assembly.</title>
        <authorList>
            <person name="Huang L."/>
        </authorList>
    </citation>
    <scope>NUCLEOTIDE SEQUENCE</scope>
    <source>
        <strain evidence="1">CRI-CJ2</strain>
    </source>
</reference>
<comment type="caution">
    <text evidence="1">The sequence shown here is derived from an EMBL/GenBank/DDBJ whole genome shotgun (WGS) entry which is preliminary data.</text>
</comment>
<evidence type="ECO:0000313" key="2">
    <source>
        <dbReference type="Proteomes" id="UP000809789"/>
    </source>
</evidence>